<keyword evidence="3" id="KW-1185">Reference proteome</keyword>
<feature type="compositionally biased region" description="Polar residues" evidence="1">
    <location>
        <begin position="44"/>
        <end position="60"/>
    </location>
</feature>
<dbReference type="EMBL" id="JAKROA010000025">
    <property type="protein sequence ID" value="KAL5102772.1"/>
    <property type="molecule type" value="Genomic_DNA"/>
</dbReference>
<evidence type="ECO:0000313" key="3">
    <source>
        <dbReference type="Proteomes" id="UP001651158"/>
    </source>
</evidence>
<organism evidence="2 3">
    <name type="scientific">Taenia crassiceps</name>
    <dbReference type="NCBI Taxonomy" id="6207"/>
    <lineage>
        <taxon>Eukaryota</taxon>
        <taxon>Metazoa</taxon>
        <taxon>Spiralia</taxon>
        <taxon>Lophotrochozoa</taxon>
        <taxon>Platyhelminthes</taxon>
        <taxon>Cestoda</taxon>
        <taxon>Eucestoda</taxon>
        <taxon>Cyclophyllidea</taxon>
        <taxon>Taeniidae</taxon>
        <taxon>Taenia</taxon>
    </lineage>
</organism>
<comment type="caution">
    <text evidence="2">The sequence shown here is derived from an EMBL/GenBank/DDBJ whole genome shotgun (WGS) entry which is preliminary data.</text>
</comment>
<evidence type="ECO:0000256" key="1">
    <source>
        <dbReference type="SAM" id="MobiDB-lite"/>
    </source>
</evidence>
<reference evidence="2 3" key="1">
    <citation type="journal article" date="2022" name="Front. Cell. Infect. Microbiol.">
        <title>The Genomes of Two Strains of Taenia crassiceps the Animal Model for the Study of Human Cysticercosis.</title>
        <authorList>
            <person name="Bobes R.J."/>
            <person name="Estrada K."/>
            <person name="Rios-Valencia D.G."/>
            <person name="Calderon-Gallegos A."/>
            <person name="de la Torre P."/>
            <person name="Carrero J.C."/>
            <person name="Sanchez-Flores A."/>
            <person name="Laclette J.P."/>
        </authorList>
    </citation>
    <scope>NUCLEOTIDE SEQUENCE [LARGE SCALE GENOMIC DNA]</scope>
    <source>
        <strain evidence="2">WFUcys</strain>
    </source>
</reference>
<accession>A0ABR4PZQ1</accession>
<dbReference type="Proteomes" id="UP001651158">
    <property type="component" value="Unassembled WGS sequence"/>
</dbReference>
<protein>
    <submittedName>
        <fullName evidence="2">Uncharacterized protein</fullName>
    </submittedName>
</protein>
<feature type="region of interest" description="Disordered" evidence="1">
    <location>
        <begin position="37"/>
        <end position="60"/>
    </location>
</feature>
<gene>
    <name evidence="2" type="ORF">TcWFU_002389</name>
</gene>
<name>A0ABR4PZQ1_9CEST</name>
<evidence type="ECO:0000313" key="2">
    <source>
        <dbReference type="EMBL" id="KAL5102772.1"/>
    </source>
</evidence>
<sequence>MHYNDFIPGCPLRVEYQEYQGNDSVTISPTDFGVAFPPGDAEMSGSTTGSSLVAQTTLPPQPFANCTTTVNTDPRWSFDAPAELVSLDTPEFERLLNSLCDSSYLEF</sequence>
<proteinExistence type="predicted"/>